<protein>
    <recommendedName>
        <fullName evidence="5">pH-response transcription factor pacC/RIM101</fullName>
    </recommendedName>
</protein>
<dbReference type="GO" id="GO:0005634">
    <property type="term" value="C:nucleus"/>
    <property type="evidence" value="ECO:0007669"/>
    <property type="project" value="TreeGrafter"/>
</dbReference>
<feature type="compositionally biased region" description="Basic and acidic residues" evidence="7">
    <location>
        <begin position="550"/>
        <end position="567"/>
    </location>
</feature>
<keyword evidence="3 6" id="KW-0863">Zinc-finger</keyword>
<feature type="region of interest" description="Disordered" evidence="7">
    <location>
        <begin position="548"/>
        <end position="588"/>
    </location>
</feature>
<feature type="compositionally biased region" description="Polar residues" evidence="7">
    <location>
        <begin position="771"/>
        <end position="799"/>
    </location>
</feature>
<feature type="compositionally biased region" description="Polar residues" evidence="7">
    <location>
        <begin position="662"/>
        <end position="687"/>
    </location>
</feature>
<feature type="compositionally biased region" description="Acidic residues" evidence="7">
    <location>
        <begin position="442"/>
        <end position="455"/>
    </location>
</feature>
<evidence type="ECO:0000259" key="8">
    <source>
        <dbReference type="PROSITE" id="PS50157"/>
    </source>
</evidence>
<keyword evidence="4" id="KW-0862">Zinc</keyword>
<evidence type="ECO:0000256" key="2">
    <source>
        <dbReference type="ARBA" id="ARBA00022737"/>
    </source>
</evidence>
<feature type="region of interest" description="Disordered" evidence="7">
    <location>
        <begin position="252"/>
        <end position="370"/>
    </location>
</feature>
<gene>
    <name evidence="9" type="ORF">M408DRAFT_333521</name>
</gene>
<name>A0A0C3APY8_SERVB</name>
<dbReference type="PROSITE" id="PS00028">
    <property type="entry name" value="ZINC_FINGER_C2H2_1"/>
    <property type="match status" value="2"/>
</dbReference>
<dbReference type="GO" id="GO:0000981">
    <property type="term" value="F:DNA-binding transcription factor activity, RNA polymerase II-specific"/>
    <property type="evidence" value="ECO:0007669"/>
    <property type="project" value="TreeGrafter"/>
</dbReference>
<feature type="region of interest" description="Disordered" evidence="7">
    <location>
        <begin position="764"/>
        <end position="803"/>
    </location>
</feature>
<dbReference type="EMBL" id="KN824386">
    <property type="protein sequence ID" value="KIM21321.1"/>
    <property type="molecule type" value="Genomic_DNA"/>
</dbReference>
<evidence type="ECO:0000256" key="6">
    <source>
        <dbReference type="PROSITE-ProRule" id="PRU00042"/>
    </source>
</evidence>
<feature type="compositionally biased region" description="Acidic residues" evidence="7">
    <location>
        <begin position="578"/>
        <end position="588"/>
    </location>
</feature>
<evidence type="ECO:0000256" key="7">
    <source>
        <dbReference type="SAM" id="MobiDB-lite"/>
    </source>
</evidence>
<dbReference type="Pfam" id="PF00096">
    <property type="entry name" value="zf-C2H2"/>
    <property type="match status" value="2"/>
</dbReference>
<dbReference type="PANTHER" id="PTHR24379">
    <property type="entry name" value="KRAB AND ZINC FINGER DOMAIN-CONTAINING"/>
    <property type="match status" value="1"/>
</dbReference>
<dbReference type="FunFam" id="3.30.160.60:FF:000340">
    <property type="entry name" value="zinc finger protein 473 isoform X1"/>
    <property type="match status" value="1"/>
</dbReference>
<organism evidence="9 10">
    <name type="scientific">Serendipita vermifera MAFF 305830</name>
    <dbReference type="NCBI Taxonomy" id="933852"/>
    <lineage>
        <taxon>Eukaryota</taxon>
        <taxon>Fungi</taxon>
        <taxon>Dikarya</taxon>
        <taxon>Basidiomycota</taxon>
        <taxon>Agaricomycotina</taxon>
        <taxon>Agaricomycetes</taxon>
        <taxon>Sebacinales</taxon>
        <taxon>Serendipitaceae</taxon>
        <taxon>Serendipita</taxon>
    </lineage>
</organism>
<dbReference type="SUPFAM" id="SSF57667">
    <property type="entry name" value="beta-beta-alpha zinc fingers"/>
    <property type="match status" value="1"/>
</dbReference>
<proteinExistence type="predicted"/>
<dbReference type="InterPro" id="IPR036236">
    <property type="entry name" value="Znf_C2H2_sf"/>
</dbReference>
<evidence type="ECO:0000256" key="3">
    <source>
        <dbReference type="ARBA" id="ARBA00022771"/>
    </source>
</evidence>
<evidence type="ECO:0000256" key="1">
    <source>
        <dbReference type="ARBA" id="ARBA00022723"/>
    </source>
</evidence>
<dbReference type="Proteomes" id="UP000054097">
    <property type="component" value="Unassembled WGS sequence"/>
</dbReference>
<feature type="domain" description="C2H2-type" evidence="8">
    <location>
        <begin position="367"/>
        <end position="394"/>
    </location>
</feature>
<evidence type="ECO:0000256" key="5">
    <source>
        <dbReference type="ARBA" id="ARBA00039490"/>
    </source>
</evidence>
<dbReference type="GO" id="GO:0000977">
    <property type="term" value="F:RNA polymerase II transcription regulatory region sequence-specific DNA binding"/>
    <property type="evidence" value="ECO:0007669"/>
    <property type="project" value="TreeGrafter"/>
</dbReference>
<evidence type="ECO:0000313" key="10">
    <source>
        <dbReference type="Proteomes" id="UP000054097"/>
    </source>
</evidence>
<dbReference type="PANTHER" id="PTHR24379:SF127">
    <property type="entry name" value="BLOODY FINGERS-RELATED"/>
    <property type="match status" value="1"/>
</dbReference>
<accession>A0A0C3APY8</accession>
<evidence type="ECO:0000256" key="4">
    <source>
        <dbReference type="ARBA" id="ARBA00022833"/>
    </source>
</evidence>
<dbReference type="AlphaFoldDB" id="A0A0C3APY8"/>
<keyword evidence="2" id="KW-0677">Repeat</keyword>
<keyword evidence="1" id="KW-0479">Metal-binding</keyword>
<feature type="region of interest" description="Disordered" evidence="7">
    <location>
        <begin position="121"/>
        <end position="202"/>
    </location>
</feature>
<dbReference type="HOGENOM" id="CLU_319617_0_0_1"/>
<dbReference type="InterPro" id="IPR013087">
    <property type="entry name" value="Znf_C2H2_type"/>
</dbReference>
<feature type="region of interest" description="Disordered" evidence="7">
    <location>
        <begin position="411"/>
        <end position="502"/>
    </location>
</feature>
<dbReference type="GO" id="GO:0008270">
    <property type="term" value="F:zinc ion binding"/>
    <property type="evidence" value="ECO:0007669"/>
    <property type="project" value="UniProtKB-KW"/>
</dbReference>
<feature type="compositionally biased region" description="Low complexity" evidence="7">
    <location>
        <begin position="130"/>
        <end position="144"/>
    </location>
</feature>
<feature type="compositionally biased region" description="Polar residues" evidence="7">
    <location>
        <begin position="637"/>
        <end position="652"/>
    </location>
</feature>
<dbReference type="STRING" id="933852.A0A0C3APY8"/>
<sequence>MHLPSISTLHYDLNQPGGEPAPPYAVHHQPVYSSNEQQERVELHRQHQYSQRLHEAGYDHAQVYPGHQQQAPGWDQMERVAGNGAATQHNVHNASHQQHHWDTQDSTSVHVVSVYEQKTSAAGPIRHTHQQLQQHQRSHSLASQPYGRPGSLPHTRAASMSAMHPRHVSMSNSDQRPPVMAYGPASSFSTHPDPSDASFVSHLDNQSTQGRQYNLPSRQYAPEEGDAQSPVQHLPALNQLASTSIRTTSYDIKQAQSQHSPLGPTPGFRQFGSPEMPSQVETAGRDTSPVASMHASGAEQETDYSTPASAFQRSGSLLGTPKTQDPSHPLSTEKTGATESSEVPANRYVVEGGHNGRREKRKDPRPHKCLECGKGFPRPSALATHMSVHSGDKPYNCPVVSCNKSFAVRSNARRHLKTHGIKLKARDRPRKGAAKQPAKVTEDEDSDNESEDEPTTEQASVPPPPTRRVSSNAALSRLPPDRGLGPASHRGHANVHTGVHADPTGLNASLTLFGEEHSGVLLERVKRGGKADKRNRWEMEMSGGVKLRTARKDVASERSRRGLRSEEIISNAKRTSDGDDTFQEDQEEEMVHELEEDALLRLCPVREEPSTPQMPQLDRADLDKLIAPPVAWDGFQKQKQLSRNASQDSNPYAGTDAPVDVQNGNSLPETQEDSANNHQDYPTSNGYVSASSVKSGSASKDASFAYTRPGPASLAIGSHEALEEDLGSQMSPFHTSSLRSSAVPLIPAGPATQAPLREEAGAHVGPEFTSRDLSTPPTRQYSHFDSYSSTSPGSASEGTIGNMREDGTWVSASMNGFTNYARLRNSEPFDDLGLSSVHLAIPLPTVQPRHTSSMDGGGRPEERDSYATGIGLYPYHPVHFDRRPILAGPAPHPSNALELSWRSSNPISA</sequence>
<feature type="domain" description="C2H2-type" evidence="8">
    <location>
        <begin position="395"/>
        <end position="419"/>
    </location>
</feature>
<dbReference type="PROSITE" id="PS50157">
    <property type="entry name" value="ZINC_FINGER_C2H2_2"/>
    <property type="match status" value="2"/>
</dbReference>
<feature type="compositionally biased region" description="Basic residues" evidence="7">
    <location>
        <begin position="411"/>
        <end position="433"/>
    </location>
</feature>
<reference evidence="9 10" key="1">
    <citation type="submission" date="2014-04" db="EMBL/GenBank/DDBJ databases">
        <authorList>
            <consortium name="DOE Joint Genome Institute"/>
            <person name="Kuo A."/>
            <person name="Zuccaro A."/>
            <person name="Kohler A."/>
            <person name="Nagy L.G."/>
            <person name="Floudas D."/>
            <person name="Copeland A."/>
            <person name="Barry K.W."/>
            <person name="Cichocki N."/>
            <person name="Veneault-Fourrey C."/>
            <person name="LaButti K."/>
            <person name="Lindquist E.A."/>
            <person name="Lipzen A."/>
            <person name="Lundell T."/>
            <person name="Morin E."/>
            <person name="Murat C."/>
            <person name="Sun H."/>
            <person name="Tunlid A."/>
            <person name="Henrissat B."/>
            <person name="Grigoriev I.V."/>
            <person name="Hibbett D.S."/>
            <person name="Martin F."/>
            <person name="Nordberg H.P."/>
            <person name="Cantor M.N."/>
            <person name="Hua S.X."/>
        </authorList>
    </citation>
    <scope>NUCLEOTIDE SEQUENCE [LARGE SCALE GENOMIC DNA]</scope>
    <source>
        <strain evidence="9 10">MAFF 305830</strain>
    </source>
</reference>
<feature type="compositionally biased region" description="Basic residues" evidence="7">
    <location>
        <begin position="355"/>
        <end position="365"/>
    </location>
</feature>
<feature type="region of interest" description="Disordered" evidence="7">
    <location>
        <begin position="886"/>
        <end position="909"/>
    </location>
</feature>
<dbReference type="Gene3D" id="3.30.160.60">
    <property type="entry name" value="Classic Zinc Finger"/>
    <property type="match status" value="2"/>
</dbReference>
<evidence type="ECO:0000313" key="9">
    <source>
        <dbReference type="EMBL" id="KIM21321.1"/>
    </source>
</evidence>
<reference evidence="10" key="2">
    <citation type="submission" date="2015-01" db="EMBL/GenBank/DDBJ databases">
        <title>Evolutionary Origins and Diversification of the Mycorrhizal Mutualists.</title>
        <authorList>
            <consortium name="DOE Joint Genome Institute"/>
            <consortium name="Mycorrhizal Genomics Consortium"/>
            <person name="Kohler A."/>
            <person name="Kuo A."/>
            <person name="Nagy L.G."/>
            <person name="Floudas D."/>
            <person name="Copeland A."/>
            <person name="Barry K.W."/>
            <person name="Cichocki N."/>
            <person name="Veneault-Fourrey C."/>
            <person name="LaButti K."/>
            <person name="Lindquist E.A."/>
            <person name="Lipzen A."/>
            <person name="Lundell T."/>
            <person name="Morin E."/>
            <person name="Murat C."/>
            <person name="Riley R."/>
            <person name="Ohm R."/>
            <person name="Sun H."/>
            <person name="Tunlid A."/>
            <person name="Henrissat B."/>
            <person name="Grigoriev I.V."/>
            <person name="Hibbett D.S."/>
            <person name="Martin F."/>
        </authorList>
    </citation>
    <scope>NUCLEOTIDE SEQUENCE [LARGE SCALE GENOMIC DNA]</scope>
    <source>
        <strain evidence="10">MAFF 305830</strain>
    </source>
</reference>
<feature type="compositionally biased region" description="Polar residues" evidence="7">
    <location>
        <begin position="303"/>
        <end position="343"/>
    </location>
</feature>
<feature type="region of interest" description="Disordered" evidence="7">
    <location>
        <begin position="637"/>
        <end position="694"/>
    </location>
</feature>
<keyword evidence="10" id="KW-1185">Reference proteome</keyword>
<feature type="region of interest" description="Disordered" evidence="7">
    <location>
        <begin position="1"/>
        <end position="26"/>
    </location>
</feature>
<dbReference type="OrthoDB" id="6077919at2759"/>
<dbReference type="SMART" id="SM00355">
    <property type="entry name" value="ZnF_C2H2"/>
    <property type="match status" value="2"/>
</dbReference>